<proteinExistence type="inferred from homology"/>
<evidence type="ECO:0000256" key="3">
    <source>
        <dbReference type="SAM" id="SignalP"/>
    </source>
</evidence>
<dbReference type="PROSITE" id="PS51144">
    <property type="entry name" value="ALPHA_CA_2"/>
    <property type="match status" value="1"/>
</dbReference>
<evidence type="ECO:0000259" key="4">
    <source>
        <dbReference type="PROSITE" id="PS51144"/>
    </source>
</evidence>
<dbReference type="InterPro" id="IPR023561">
    <property type="entry name" value="Carbonic_anhydrase_a-class"/>
</dbReference>
<dbReference type="EMBL" id="CAJVCH010558765">
    <property type="protein sequence ID" value="CAG7831062.1"/>
    <property type="molecule type" value="Genomic_DNA"/>
</dbReference>
<name>A0A8J2L9N8_9HEXA</name>
<dbReference type="OrthoDB" id="429145at2759"/>
<accession>A0A8J2L9N8</accession>
<feature type="chain" id="PRO_5035329035" description="Alpha-carbonic anhydrase domain-containing protein" evidence="3">
    <location>
        <begin position="23"/>
        <end position="377"/>
    </location>
</feature>
<dbReference type="PANTHER" id="PTHR18952:SF265">
    <property type="entry name" value="CARBONIC ANHYDRASE"/>
    <property type="match status" value="1"/>
</dbReference>
<sequence>MKLALLIFSAGFLVIMPGKANGASFCYDETQDCGPNSWGGVCNTGRHQSPINFNISNDDLSKAEKVELYYSKDYGKNQAFILKNNGHTIQASVRADLTSTSFLQGGQGNLANKRYIFSQIHFHWGSKNNRGSEHKFNDAPHAMEGHFVHYSSEFSGTTEAIKSNQPNALAVFGVVYDVSNVPNAAFDPILKVLSNVKNSGHNTTGTNLNLLKLLPKQTERFYDFQYNGSLTTPDCAEVVLWNSIKNTEQISETQLQQFREVLDEQNKPMQEIFRPIQQLNNRKIQVYEFELTRGITQLKMEENGGIAENREIRLSVMISNTITKSNSSIPFQILYLHFLLLHFCAYSFAVQNIFDVNHQQIMTDGWTENCSYSTDLI</sequence>
<comment type="caution">
    <text evidence="5">The sequence shown here is derived from an EMBL/GenBank/DDBJ whole genome shotgun (WGS) entry which is preliminary data.</text>
</comment>
<evidence type="ECO:0000256" key="1">
    <source>
        <dbReference type="ARBA" id="ARBA00010718"/>
    </source>
</evidence>
<feature type="signal peptide" evidence="3">
    <location>
        <begin position="1"/>
        <end position="22"/>
    </location>
</feature>
<protein>
    <recommendedName>
        <fullName evidence="4">Alpha-carbonic anhydrase domain-containing protein</fullName>
    </recommendedName>
</protein>
<dbReference type="AlphaFoldDB" id="A0A8J2L9N8"/>
<reference evidence="5" key="1">
    <citation type="submission" date="2021-06" db="EMBL/GenBank/DDBJ databases">
        <authorList>
            <person name="Hodson N. C."/>
            <person name="Mongue J. A."/>
            <person name="Jaron S. K."/>
        </authorList>
    </citation>
    <scope>NUCLEOTIDE SEQUENCE</scope>
</reference>
<comment type="catalytic activity">
    <reaction evidence="2">
        <text>hydrogencarbonate + H(+) = CO2 + H2O</text>
        <dbReference type="Rhea" id="RHEA:10748"/>
        <dbReference type="ChEBI" id="CHEBI:15377"/>
        <dbReference type="ChEBI" id="CHEBI:15378"/>
        <dbReference type="ChEBI" id="CHEBI:16526"/>
        <dbReference type="ChEBI" id="CHEBI:17544"/>
        <dbReference type="EC" id="4.2.1.1"/>
    </reaction>
</comment>
<dbReference type="GO" id="GO:0008270">
    <property type="term" value="F:zinc ion binding"/>
    <property type="evidence" value="ECO:0007669"/>
    <property type="project" value="InterPro"/>
</dbReference>
<dbReference type="Pfam" id="PF00194">
    <property type="entry name" value="Carb_anhydrase"/>
    <property type="match status" value="1"/>
</dbReference>
<feature type="domain" description="Alpha-carbonic anhydrase" evidence="4">
    <location>
        <begin position="23"/>
        <end position="288"/>
    </location>
</feature>
<comment type="similarity">
    <text evidence="1">Belongs to the alpha-carbonic anhydrase family.</text>
</comment>
<organism evidence="5 6">
    <name type="scientific">Allacma fusca</name>
    <dbReference type="NCBI Taxonomy" id="39272"/>
    <lineage>
        <taxon>Eukaryota</taxon>
        <taxon>Metazoa</taxon>
        <taxon>Ecdysozoa</taxon>
        <taxon>Arthropoda</taxon>
        <taxon>Hexapoda</taxon>
        <taxon>Collembola</taxon>
        <taxon>Symphypleona</taxon>
        <taxon>Sminthuridae</taxon>
        <taxon>Allacma</taxon>
    </lineage>
</organism>
<keyword evidence="3" id="KW-0732">Signal</keyword>
<evidence type="ECO:0000256" key="2">
    <source>
        <dbReference type="ARBA" id="ARBA00048348"/>
    </source>
</evidence>
<evidence type="ECO:0000313" key="5">
    <source>
        <dbReference type="EMBL" id="CAG7831062.1"/>
    </source>
</evidence>
<evidence type="ECO:0000313" key="6">
    <source>
        <dbReference type="Proteomes" id="UP000708208"/>
    </source>
</evidence>
<gene>
    <name evidence="5" type="ORF">AFUS01_LOCUS40823</name>
</gene>
<dbReference type="GO" id="GO:0004089">
    <property type="term" value="F:carbonate dehydratase activity"/>
    <property type="evidence" value="ECO:0007669"/>
    <property type="project" value="UniProtKB-EC"/>
</dbReference>
<keyword evidence="6" id="KW-1185">Reference proteome</keyword>
<dbReference type="SMART" id="SM01057">
    <property type="entry name" value="Carb_anhydrase"/>
    <property type="match status" value="1"/>
</dbReference>
<dbReference type="CDD" id="cd00326">
    <property type="entry name" value="alpha_CA"/>
    <property type="match status" value="1"/>
</dbReference>
<dbReference type="Proteomes" id="UP000708208">
    <property type="component" value="Unassembled WGS sequence"/>
</dbReference>
<dbReference type="InterPro" id="IPR001148">
    <property type="entry name" value="CA_dom"/>
</dbReference>
<dbReference type="PANTHER" id="PTHR18952">
    <property type="entry name" value="CARBONIC ANHYDRASE"/>
    <property type="match status" value="1"/>
</dbReference>